<feature type="non-terminal residue" evidence="3">
    <location>
        <position position="325"/>
    </location>
</feature>
<evidence type="ECO:0000313" key="4">
    <source>
        <dbReference type="Proteomes" id="UP000284403"/>
    </source>
</evidence>
<dbReference type="EMBL" id="MKKU01001142">
    <property type="protein sequence ID" value="RNE97389.1"/>
    <property type="molecule type" value="Genomic_DNA"/>
</dbReference>
<reference evidence="3 4" key="1">
    <citation type="journal article" date="2018" name="BMC Genomics">
        <title>Genomic comparison of Trypanosoma conorhini and Trypanosoma rangeli to Trypanosoma cruzi strains of high and low virulence.</title>
        <authorList>
            <person name="Bradwell K.R."/>
            <person name="Koparde V.N."/>
            <person name="Matveyev A.V."/>
            <person name="Serrano M.G."/>
            <person name="Alves J.M."/>
            <person name="Parikh H."/>
            <person name="Huang B."/>
            <person name="Lee V."/>
            <person name="Espinosa-Alvarez O."/>
            <person name="Ortiz P.A."/>
            <person name="Costa-Martins A.G."/>
            <person name="Teixeira M.M."/>
            <person name="Buck G.A."/>
        </authorList>
    </citation>
    <scope>NUCLEOTIDE SEQUENCE [LARGE SCALE GENOMIC DNA]</scope>
    <source>
        <strain evidence="3 4">025E</strain>
    </source>
</reference>
<feature type="signal peptide" evidence="2">
    <location>
        <begin position="1"/>
        <end position="28"/>
    </location>
</feature>
<evidence type="ECO:0008006" key="5">
    <source>
        <dbReference type="Google" id="ProtNLM"/>
    </source>
</evidence>
<feature type="compositionally biased region" description="Basic and acidic residues" evidence="1">
    <location>
        <begin position="265"/>
        <end position="276"/>
    </location>
</feature>
<dbReference type="AlphaFoldDB" id="A0A3R7JYB2"/>
<evidence type="ECO:0000256" key="1">
    <source>
        <dbReference type="SAM" id="MobiDB-lite"/>
    </source>
</evidence>
<feature type="compositionally biased region" description="Gly residues" evidence="1">
    <location>
        <begin position="238"/>
        <end position="250"/>
    </location>
</feature>
<dbReference type="RefSeq" id="XP_029223590.1">
    <property type="nucleotide sequence ID" value="XM_029376374.1"/>
</dbReference>
<organism evidence="3 4">
    <name type="scientific">Trypanosoma conorhini</name>
    <dbReference type="NCBI Taxonomy" id="83891"/>
    <lineage>
        <taxon>Eukaryota</taxon>
        <taxon>Discoba</taxon>
        <taxon>Euglenozoa</taxon>
        <taxon>Kinetoplastea</taxon>
        <taxon>Metakinetoplastina</taxon>
        <taxon>Trypanosomatida</taxon>
        <taxon>Trypanosomatidae</taxon>
        <taxon>Trypanosoma</taxon>
    </lineage>
</organism>
<gene>
    <name evidence="3" type="ORF">Tco025E_09560</name>
</gene>
<feature type="chain" id="PRO_5018724864" description="Surface protease GP63" evidence="2">
    <location>
        <begin position="29"/>
        <end position="325"/>
    </location>
</feature>
<proteinExistence type="predicted"/>
<keyword evidence="2" id="KW-0732">Signal</keyword>
<name>A0A3R7JYB2_9TRYP</name>
<comment type="caution">
    <text evidence="3">The sequence shown here is derived from an EMBL/GenBank/DDBJ whole genome shotgun (WGS) entry which is preliminary data.</text>
</comment>
<accession>A0A3R7JYB2</accession>
<evidence type="ECO:0000256" key="2">
    <source>
        <dbReference type="SAM" id="SignalP"/>
    </source>
</evidence>
<feature type="region of interest" description="Disordered" evidence="1">
    <location>
        <begin position="174"/>
        <end position="325"/>
    </location>
</feature>
<dbReference type="Proteomes" id="UP000284403">
    <property type="component" value="Unassembled WGS sequence"/>
</dbReference>
<dbReference type="GeneID" id="40323171"/>
<sequence>MTTTLAVRRRAVCGLALLALLCASFVSGATAAAGGGDVKAAFQFGGEPLSDALNRANFTAAPGANGAVVGHRTAAPVLQNDSQRPDKAQLRLPAAPQCSMKCVQPIPAPTSCVRCPPGVPGRSPTVEELQAAATTVVTAHSREEDVAGWKLPSNIAAAAAKQRKENVSASTAETCVAGGPKDPPAPCDSGLPSAPEGAASCSHAGVVAPPLSGDAGSRTPSGRVAQPNPSSPAFSHLSGGGAGVVVGGVPGAAPAGPNPTSLRPDAGHPSREEAASKGDAGMTAGRGSNADAVEPGGVPHTGVPNNSADRRGEGGGAPDAAAGTV</sequence>
<evidence type="ECO:0000313" key="3">
    <source>
        <dbReference type="EMBL" id="RNE97389.1"/>
    </source>
</evidence>
<keyword evidence="4" id="KW-1185">Reference proteome</keyword>
<protein>
    <recommendedName>
        <fullName evidence="5">Surface protease GP63</fullName>
    </recommendedName>
</protein>